<dbReference type="EMBL" id="CP146069">
    <property type="protein sequence ID" value="WWR46062.1"/>
    <property type="molecule type" value="Genomic_DNA"/>
</dbReference>
<feature type="region of interest" description="Disordered" evidence="1">
    <location>
        <begin position="91"/>
        <end position="117"/>
    </location>
</feature>
<feature type="compositionally biased region" description="Basic and acidic residues" evidence="1">
    <location>
        <begin position="256"/>
        <end position="267"/>
    </location>
</feature>
<feature type="compositionally biased region" description="Basic and acidic residues" evidence="1">
    <location>
        <begin position="91"/>
        <end position="102"/>
    </location>
</feature>
<gene>
    <name evidence="2" type="ORF">RZ517_14985</name>
</gene>
<feature type="region of interest" description="Disordered" evidence="1">
    <location>
        <begin position="1"/>
        <end position="20"/>
    </location>
</feature>
<evidence type="ECO:0000313" key="3">
    <source>
        <dbReference type="Proteomes" id="UP001364156"/>
    </source>
</evidence>
<evidence type="ECO:0000256" key="1">
    <source>
        <dbReference type="SAM" id="MobiDB-lite"/>
    </source>
</evidence>
<protein>
    <submittedName>
        <fullName evidence="2">Uncharacterized protein</fullName>
    </submittedName>
</protein>
<proteinExistence type="predicted"/>
<accession>A0ABZ2HE27</accession>
<dbReference type="Proteomes" id="UP001364156">
    <property type="component" value="Chromosome"/>
</dbReference>
<keyword evidence="3" id="KW-1185">Reference proteome</keyword>
<evidence type="ECO:0000313" key="2">
    <source>
        <dbReference type="EMBL" id="WWR46062.1"/>
    </source>
</evidence>
<feature type="region of interest" description="Disordered" evidence="1">
    <location>
        <begin position="144"/>
        <end position="171"/>
    </location>
</feature>
<dbReference type="RefSeq" id="WP_338548960.1">
    <property type="nucleotide sequence ID" value="NZ_CP146069.1"/>
</dbReference>
<feature type="region of interest" description="Disordered" evidence="1">
    <location>
        <begin position="237"/>
        <end position="267"/>
    </location>
</feature>
<organism evidence="2 3">
    <name type="scientific">Roseovarius phycicola</name>
    <dbReference type="NCBI Taxonomy" id="3080976"/>
    <lineage>
        <taxon>Bacteria</taxon>
        <taxon>Pseudomonadati</taxon>
        <taxon>Pseudomonadota</taxon>
        <taxon>Alphaproteobacteria</taxon>
        <taxon>Rhodobacterales</taxon>
        <taxon>Roseobacteraceae</taxon>
        <taxon>Roseovarius</taxon>
    </lineage>
</organism>
<sequence length="267" mass="29763">MNFSPGHTGAHPVEPKQTGAHSFEQEWLSVNQAVAYCAELGLARTPKTVRKWAERSSSLPDGDVVSRKQDTMWGYRWQIEKASLTRKVEEELELRSTTETEPVRTGAPEVSATENEKTLADNARLPSDAPEPACTGSEQFAPVQPVDSAENQHEPSAHQFEPVTTRSETERVLEEVRERLEDKDKEIAFLRGQLADAQAEIGRRASSTDEALKTIDRVVRSFELQAEANRAAVLEAGKKTEERPQETTVVATEISDNPHGHQDIRRV</sequence>
<name>A0ABZ2HE27_9RHOB</name>
<reference evidence="2 3" key="1">
    <citation type="submission" date="2023-10" db="EMBL/GenBank/DDBJ databases">
        <title>Roseovarius strain S88 nov., isolated from a marine algae.</title>
        <authorList>
            <person name="Lee M.W."/>
            <person name="Lee J.K."/>
            <person name="Kim J.M."/>
            <person name="Choi D.G."/>
            <person name="Baek J.H."/>
            <person name="Bayburt H."/>
            <person name="Jung J.J."/>
            <person name="Han D.M."/>
            <person name="Jeon C.O."/>
        </authorList>
    </citation>
    <scope>NUCLEOTIDE SEQUENCE [LARGE SCALE GENOMIC DNA]</scope>
    <source>
        <strain evidence="2 3">S88</strain>
    </source>
</reference>